<dbReference type="PROSITE" id="PS01196">
    <property type="entry name" value="PEPT_TRNA_HYDROL_2"/>
    <property type="match status" value="1"/>
</dbReference>
<dbReference type="KEGG" id="vpi:BW732_06820"/>
<dbReference type="CDD" id="cd00462">
    <property type="entry name" value="PTH"/>
    <property type="match status" value="1"/>
</dbReference>
<dbReference type="AlphaFoldDB" id="A0A1Q2D697"/>
<dbReference type="GO" id="GO:0004045">
    <property type="term" value="F:peptidyl-tRNA hydrolase activity"/>
    <property type="evidence" value="ECO:0007669"/>
    <property type="project" value="UniProtKB-UniRule"/>
</dbReference>
<evidence type="ECO:0000256" key="3">
    <source>
        <dbReference type="ARBA" id="ARBA00022801"/>
    </source>
</evidence>
<dbReference type="RefSeq" id="WP_077276037.1">
    <property type="nucleotide sequence ID" value="NZ_CP019609.1"/>
</dbReference>
<accession>A0A1Q2D697</accession>
<evidence type="ECO:0000256" key="8">
    <source>
        <dbReference type="HAMAP-Rule" id="MF_00083"/>
    </source>
</evidence>
<dbReference type="Proteomes" id="UP000188246">
    <property type="component" value="Chromosome"/>
</dbReference>
<evidence type="ECO:0000256" key="10">
    <source>
        <dbReference type="RuleBase" id="RU004320"/>
    </source>
</evidence>
<dbReference type="PROSITE" id="PS01195">
    <property type="entry name" value="PEPT_TRNA_HYDROL_1"/>
    <property type="match status" value="1"/>
</dbReference>
<dbReference type="Pfam" id="PF01195">
    <property type="entry name" value="Pept_tRNA_hydro"/>
    <property type="match status" value="1"/>
</dbReference>
<evidence type="ECO:0000313" key="11">
    <source>
        <dbReference type="EMBL" id="AQP53959.1"/>
    </source>
</evidence>
<comment type="function">
    <text evidence="8">Catalyzes the release of premature peptidyl moieties from peptidyl-tRNA molecules trapped in stalled 50S ribosomal subunits, and thus maintains levels of free tRNAs and 50S ribosomes.</text>
</comment>
<evidence type="ECO:0000256" key="1">
    <source>
        <dbReference type="ARBA" id="ARBA00013260"/>
    </source>
</evidence>
<dbReference type="EMBL" id="CP019609">
    <property type="protein sequence ID" value="AQP53959.1"/>
    <property type="molecule type" value="Genomic_DNA"/>
</dbReference>
<protein>
    <recommendedName>
        <fullName evidence="7 8">Peptidyl-tRNA hydrolase</fullName>
        <shortName evidence="8">Pth</shortName>
        <ecNumber evidence="1 8">3.1.1.29</ecNumber>
    </recommendedName>
</protein>
<organism evidence="11 12">
    <name type="scientific">Vagococcus penaei</name>
    <dbReference type="NCBI Taxonomy" id="633807"/>
    <lineage>
        <taxon>Bacteria</taxon>
        <taxon>Bacillati</taxon>
        <taxon>Bacillota</taxon>
        <taxon>Bacilli</taxon>
        <taxon>Lactobacillales</taxon>
        <taxon>Enterococcaceae</taxon>
        <taxon>Vagococcus</taxon>
    </lineage>
</organism>
<keyword evidence="2 8" id="KW-0820">tRNA-binding</keyword>
<dbReference type="GO" id="GO:0006515">
    <property type="term" value="P:protein quality control for misfolded or incompletely synthesized proteins"/>
    <property type="evidence" value="ECO:0007669"/>
    <property type="project" value="UniProtKB-UniRule"/>
</dbReference>
<evidence type="ECO:0000256" key="7">
    <source>
        <dbReference type="ARBA" id="ARBA00050038"/>
    </source>
</evidence>
<feature type="site" description="Discriminates between blocked and unblocked aminoacyl-tRNA" evidence="8">
    <location>
        <position position="9"/>
    </location>
</feature>
<keyword evidence="12" id="KW-1185">Reference proteome</keyword>
<comment type="subcellular location">
    <subcellularLocation>
        <location evidence="8">Cytoplasm</location>
    </subcellularLocation>
</comment>
<dbReference type="InterPro" id="IPR018171">
    <property type="entry name" value="Pept_tRNA_hydro_CS"/>
</dbReference>
<dbReference type="InterPro" id="IPR001328">
    <property type="entry name" value="Pept_tRNA_hydro"/>
</dbReference>
<dbReference type="PANTHER" id="PTHR17224:SF1">
    <property type="entry name" value="PEPTIDYL-TRNA HYDROLASE"/>
    <property type="match status" value="1"/>
</dbReference>
<dbReference type="GO" id="GO:0005737">
    <property type="term" value="C:cytoplasm"/>
    <property type="evidence" value="ECO:0007669"/>
    <property type="project" value="UniProtKB-SubCell"/>
</dbReference>
<feature type="binding site" evidence="8">
    <location>
        <position position="112"/>
    </location>
    <ligand>
        <name>tRNA</name>
        <dbReference type="ChEBI" id="CHEBI:17843"/>
    </ligand>
</feature>
<comment type="subunit">
    <text evidence="8">Monomer.</text>
</comment>
<gene>
    <name evidence="8" type="primary">pth</name>
    <name evidence="11" type="ORF">BW732_06820</name>
</gene>
<keyword evidence="3 8" id="KW-0378">Hydrolase</keyword>
<evidence type="ECO:0000256" key="6">
    <source>
        <dbReference type="ARBA" id="ARBA00048707"/>
    </source>
</evidence>
<feature type="binding site" evidence="8">
    <location>
        <position position="14"/>
    </location>
    <ligand>
        <name>tRNA</name>
        <dbReference type="ChEBI" id="CHEBI:17843"/>
    </ligand>
</feature>
<reference evidence="11 12" key="1">
    <citation type="journal article" date="2010" name="Int. J. Syst. Evol. Microbiol.">
        <title>Vagococcus penaei sp. nov., isolated from spoilage microbiota of cooked shrimp (Penaeus vannamei).</title>
        <authorList>
            <person name="Jaffres E."/>
            <person name="Prevost H."/>
            <person name="Rossero A."/>
            <person name="Joffraud J.J."/>
            <person name="Dousset X."/>
        </authorList>
    </citation>
    <scope>NUCLEOTIDE SEQUENCE [LARGE SCALE GENOMIC DNA]</scope>
    <source>
        <strain evidence="11 12">CD276</strain>
    </source>
</reference>
<dbReference type="PANTHER" id="PTHR17224">
    <property type="entry name" value="PEPTIDYL-TRNA HYDROLASE"/>
    <property type="match status" value="1"/>
</dbReference>
<sequence length="190" mass="21603">MKLIVGLGNPGAKYRGTKHNVGFITLDELAYREKIEFNKTQFEADTAEFFYKGEKIILAKPLTYMNESGRSIRPLMTYYNIPVEDVVVVYDDLDLSIGRIRLRQKGSAGGHNGIKSLISHFGTQEFNRIKVGIDRPSRSEEVVSYVLSTFPKETHEEMLAAVNLAVDAIQFWLDGQTFVDTMNQFNRKKS</sequence>
<dbReference type="NCBIfam" id="TIGR00447">
    <property type="entry name" value="pth"/>
    <property type="match status" value="1"/>
</dbReference>
<name>A0A1Q2D697_9ENTE</name>
<evidence type="ECO:0000256" key="9">
    <source>
        <dbReference type="RuleBase" id="RU000673"/>
    </source>
</evidence>
<comment type="function">
    <text evidence="8">Hydrolyzes ribosome-free peptidyl-tRNAs (with 1 or more amino acids incorporated), which drop off the ribosome during protein synthesis, or as a result of ribosome stalling.</text>
</comment>
<dbReference type="Gene3D" id="3.40.50.1470">
    <property type="entry name" value="Peptidyl-tRNA hydrolase"/>
    <property type="match status" value="1"/>
</dbReference>
<comment type="similarity">
    <text evidence="5 8 10">Belongs to the PTH family.</text>
</comment>
<dbReference type="STRING" id="633807.BW732_06820"/>
<feature type="binding site" evidence="8">
    <location>
        <position position="66"/>
    </location>
    <ligand>
        <name>tRNA</name>
        <dbReference type="ChEBI" id="CHEBI:17843"/>
    </ligand>
</feature>
<dbReference type="InterPro" id="IPR036416">
    <property type="entry name" value="Pept_tRNA_hydro_sf"/>
</dbReference>
<dbReference type="EC" id="3.1.1.29" evidence="1 8"/>
<feature type="site" description="Stabilizes the basic form of H active site to accept a proton" evidence="8">
    <location>
        <position position="91"/>
    </location>
</feature>
<dbReference type="GO" id="GO:0072344">
    <property type="term" value="P:rescue of stalled ribosome"/>
    <property type="evidence" value="ECO:0007669"/>
    <property type="project" value="UniProtKB-UniRule"/>
</dbReference>
<evidence type="ECO:0000256" key="4">
    <source>
        <dbReference type="ARBA" id="ARBA00022884"/>
    </source>
</evidence>
<dbReference type="HAMAP" id="MF_00083">
    <property type="entry name" value="Pept_tRNA_hydro_bact"/>
    <property type="match status" value="1"/>
</dbReference>
<dbReference type="SUPFAM" id="SSF53178">
    <property type="entry name" value="Peptidyl-tRNA hydrolase-like"/>
    <property type="match status" value="1"/>
</dbReference>
<dbReference type="OrthoDB" id="9800507at2"/>
<dbReference type="FunFam" id="3.40.50.1470:FF:000001">
    <property type="entry name" value="Peptidyl-tRNA hydrolase"/>
    <property type="match status" value="1"/>
</dbReference>
<feature type="binding site" evidence="8">
    <location>
        <position position="64"/>
    </location>
    <ligand>
        <name>tRNA</name>
        <dbReference type="ChEBI" id="CHEBI:17843"/>
    </ligand>
</feature>
<keyword evidence="8" id="KW-0963">Cytoplasm</keyword>
<dbReference type="GO" id="GO:0000049">
    <property type="term" value="F:tRNA binding"/>
    <property type="evidence" value="ECO:0007669"/>
    <property type="project" value="UniProtKB-UniRule"/>
</dbReference>
<comment type="catalytic activity">
    <reaction evidence="6 8 9">
        <text>an N-acyl-L-alpha-aminoacyl-tRNA + H2O = an N-acyl-L-amino acid + a tRNA + H(+)</text>
        <dbReference type="Rhea" id="RHEA:54448"/>
        <dbReference type="Rhea" id="RHEA-COMP:10123"/>
        <dbReference type="Rhea" id="RHEA-COMP:13883"/>
        <dbReference type="ChEBI" id="CHEBI:15377"/>
        <dbReference type="ChEBI" id="CHEBI:15378"/>
        <dbReference type="ChEBI" id="CHEBI:59874"/>
        <dbReference type="ChEBI" id="CHEBI:78442"/>
        <dbReference type="ChEBI" id="CHEBI:138191"/>
        <dbReference type="EC" id="3.1.1.29"/>
    </reaction>
</comment>
<proteinExistence type="inferred from homology"/>
<evidence type="ECO:0000256" key="2">
    <source>
        <dbReference type="ARBA" id="ARBA00022555"/>
    </source>
</evidence>
<feature type="active site" description="Proton acceptor" evidence="8">
    <location>
        <position position="19"/>
    </location>
</feature>
<keyword evidence="4 8" id="KW-0694">RNA-binding</keyword>
<evidence type="ECO:0000256" key="5">
    <source>
        <dbReference type="ARBA" id="ARBA00038063"/>
    </source>
</evidence>
<evidence type="ECO:0000313" key="12">
    <source>
        <dbReference type="Proteomes" id="UP000188246"/>
    </source>
</evidence>